<keyword evidence="3" id="KW-1185">Reference proteome</keyword>
<dbReference type="AlphaFoldDB" id="M7NWR5"/>
<reference evidence="3" key="1">
    <citation type="journal article" date="2016" name="Nat. Commun.">
        <title>Genome analysis of three Pneumocystis species reveals adaptation mechanisms to life exclusively in mammalian hosts.</title>
        <authorList>
            <person name="Ma L."/>
            <person name="Chen Z."/>
            <person name="Huang D.W."/>
            <person name="Kutty G."/>
            <person name="Ishihara M."/>
            <person name="Wang H."/>
            <person name="Abouelleil A."/>
            <person name="Bishop L."/>
            <person name="Davey E."/>
            <person name="Deng R."/>
            <person name="Deng X."/>
            <person name="Fan L."/>
            <person name="Fantoni G."/>
            <person name="Fitzgerald M."/>
            <person name="Gogineni E."/>
            <person name="Goldberg J.M."/>
            <person name="Handley G."/>
            <person name="Hu X."/>
            <person name="Huber C."/>
            <person name="Jiao X."/>
            <person name="Jones K."/>
            <person name="Levin J.Z."/>
            <person name="Liu Y."/>
            <person name="Macdonald P."/>
            <person name="Melnikov A."/>
            <person name="Raley C."/>
            <person name="Sassi M."/>
            <person name="Sherman B.T."/>
            <person name="Song X."/>
            <person name="Sykes S."/>
            <person name="Tran B."/>
            <person name="Walsh L."/>
            <person name="Xia Y."/>
            <person name="Yang J."/>
            <person name="Young S."/>
            <person name="Zeng Q."/>
            <person name="Zheng X."/>
            <person name="Stephens R."/>
            <person name="Nusbaum C."/>
            <person name="Birren B.W."/>
            <person name="Azadi P."/>
            <person name="Lempicki R.A."/>
            <person name="Cuomo C.A."/>
            <person name="Kovacs J.A."/>
        </authorList>
    </citation>
    <scope>NUCLEOTIDE SEQUENCE [LARGE SCALE GENOMIC DNA]</scope>
    <source>
        <strain evidence="3">B123</strain>
    </source>
</reference>
<evidence type="ECO:0000313" key="2">
    <source>
        <dbReference type="EMBL" id="EMR11596.1"/>
    </source>
</evidence>
<gene>
    <name evidence="2" type="ORF">PNEG_00039</name>
</gene>
<feature type="region of interest" description="Disordered" evidence="1">
    <location>
        <begin position="145"/>
        <end position="222"/>
    </location>
</feature>
<evidence type="ECO:0000313" key="3">
    <source>
        <dbReference type="Proteomes" id="UP000011958"/>
    </source>
</evidence>
<dbReference type="EMBL" id="AFWA02000005">
    <property type="protein sequence ID" value="EMR11596.1"/>
    <property type="molecule type" value="Genomic_DNA"/>
</dbReference>
<dbReference type="HOGENOM" id="CLU_883150_0_0_1"/>
<organism evidence="2 3">
    <name type="scientific">Pneumocystis murina (strain B123)</name>
    <name type="common">Mouse pneumocystis pneumonia agent</name>
    <name type="synonym">Pneumocystis carinii f. sp. muris</name>
    <dbReference type="NCBI Taxonomy" id="1069680"/>
    <lineage>
        <taxon>Eukaryota</taxon>
        <taxon>Fungi</taxon>
        <taxon>Dikarya</taxon>
        <taxon>Ascomycota</taxon>
        <taxon>Taphrinomycotina</taxon>
        <taxon>Pneumocystomycetes</taxon>
        <taxon>Pneumocystaceae</taxon>
        <taxon>Pneumocystis</taxon>
    </lineage>
</organism>
<comment type="caution">
    <text evidence="2">The sequence shown here is derived from an EMBL/GenBank/DDBJ whole genome shotgun (WGS) entry which is preliminary data.</text>
</comment>
<sequence length="315" mass="34358">MTIISGEHHQKNIKDIPQCQEVAQKNVAASSIIFHQAKKQFAALKLENKSSPSNIKTSENVQVSIKPIGITKVQGLPPFQNKIPVLRISPSLNTMMSSKSSNSVIIRAKVPKSVIKPGEEARAPEVSKKVTTNGTVIRASQTPKGTRIKTATVSPYQQKHPSQQTSTSANKSLIKKPNMPITLRVKPGTPYASLATSSPRSQIQKKSEIKKTDNQQETRKKQPGAIKVISVNALNARQPKIITTENVPNNKPLRLAPSLSKANFMPKTNQCLSPNSKSTLKPFTSVTNLVSHEKLGKPIFVASNINNGSSQMKRI</sequence>
<dbReference type="GeneID" id="19893737"/>
<feature type="compositionally biased region" description="Polar residues" evidence="1">
    <location>
        <begin position="194"/>
        <end position="204"/>
    </location>
</feature>
<name>M7NWR5_PNEMU</name>
<accession>M7NWR5</accession>
<dbReference type="OrthoDB" id="5365092at2759"/>
<dbReference type="RefSeq" id="XP_007871891.1">
    <property type="nucleotide sequence ID" value="XM_007873700.1"/>
</dbReference>
<dbReference type="VEuPathDB" id="FungiDB:PNEG_00039"/>
<evidence type="ECO:0000256" key="1">
    <source>
        <dbReference type="SAM" id="MobiDB-lite"/>
    </source>
</evidence>
<dbReference type="Proteomes" id="UP000011958">
    <property type="component" value="Unassembled WGS sequence"/>
</dbReference>
<protein>
    <submittedName>
        <fullName evidence="2">Uncharacterized protein</fullName>
    </submittedName>
</protein>
<proteinExistence type="predicted"/>
<feature type="compositionally biased region" description="Basic and acidic residues" evidence="1">
    <location>
        <begin position="205"/>
        <end position="220"/>
    </location>
</feature>
<feature type="compositionally biased region" description="Polar residues" evidence="1">
    <location>
        <begin position="145"/>
        <end position="171"/>
    </location>
</feature>